<sequence>MVLVNLKASLKCAYAAARYEYEKRFGDRRFFAKMRIELKIPPINALNDGNSAGAAACRLPTSRGQLSFTSTSASIDWQPTVRSKECTMAPPTSTRRQSTRADYGINGRASHRINFLPKLPWGGDDLVDAREMAEELVTSSYAWLARPVSDRTVAQRTIEEDRVMDEALEDAGRLLRANLPLRKCQMCNCGHRAEQKPKAVAEPAVNGQATSGGDGASRGGG</sequence>
<dbReference type="WBParaSite" id="GPLIN_001180800">
    <property type="protein sequence ID" value="GPLIN_001180800"/>
    <property type="gene ID" value="GPLIN_001180800"/>
</dbReference>
<reference evidence="2" key="1">
    <citation type="submission" date="2014-05" db="EMBL/GenBank/DDBJ databases">
        <title>The genome and life-stage specific transcriptomes of Globodera pallida elucidate key aspects of plant parasitism by a cyst nematode.</title>
        <authorList>
            <person name="Cotton J.A."/>
            <person name="Lilley C.J."/>
            <person name="Jones L.M."/>
            <person name="Kikuchi T."/>
            <person name="Reid A.J."/>
            <person name="Thorpe P."/>
            <person name="Tsai I.J."/>
            <person name="Beasley H."/>
            <person name="Blok V."/>
            <person name="Cock P.J.A."/>
            <person name="Van den Akker S.E."/>
            <person name="Holroyd N."/>
            <person name="Hunt M."/>
            <person name="Mantelin S."/>
            <person name="Naghra H."/>
            <person name="Pain A."/>
            <person name="Palomares-Rius J.E."/>
            <person name="Zarowiecki M."/>
            <person name="Berriman M."/>
            <person name="Jones J.T."/>
            <person name="Urwin P.E."/>
        </authorList>
    </citation>
    <scope>NUCLEOTIDE SEQUENCE [LARGE SCALE GENOMIC DNA]</scope>
    <source>
        <strain evidence="2">Lindley</strain>
    </source>
</reference>
<evidence type="ECO:0000313" key="3">
    <source>
        <dbReference type="WBParaSite" id="GPLIN_001180800"/>
    </source>
</evidence>
<evidence type="ECO:0000313" key="2">
    <source>
        <dbReference type="Proteomes" id="UP000050741"/>
    </source>
</evidence>
<proteinExistence type="predicted"/>
<organism evidence="2 3">
    <name type="scientific">Globodera pallida</name>
    <name type="common">Potato cyst nematode worm</name>
    <name type="synonym">Heterodera pallida</name>
    <dbReference type="NCBI Taxonomy" id="36090"/>
    <lineage>
        <taxon>Eukaryota</taxon>
        <taxon>Metazoa</taxon>
        <taxon>Ecdysozoa</taxon>
        <taxon>Nematoda</taxon>
        <taxon>Chromadorea</taxon>
        <taxon>Rhabditida</taxon>
        <taxon>Tylenchina</taxon>
        <taxon>Tylenchomorpha</taxon>
        <taxon>Tylenchoidea</taxon>
        <taxon>Heteroderidae</taxon>
        <taxon>Heteroderinae</taxon>
        <taxon>Globodera</taxon>
    </lineage>
</organism>
<dbReference type="AlphaFoldDB" id="A0A183CG03"/>
<keyword evidence="2" id="KW-1185">Reference proteome</keyword>
<feature type="compositionally biased region" description="Gly residues" evidence="1">
    <location>
        <begin position="210"/>
        <end position="221"/>
    </location>
</feature>
<name>A0A183CG03_GLOPA</name>
<accession>A0A183CG03</accession>
<feature type="region of interest" description="Disordered" evidence="1">
    <location>
        <begin position="197"/>
        <end position="221"/>
    </location>
</feature>
<reference evidence="3" key="2">
    <citation type="submission" date="2016-06" db="UniProtKB">
        <authorList>
            <consortium name="WormBaseParasite"/>
        </authorList>
    </citation>
    <scope>IDENTIFICATION</scope>
</reference>
<protein>
    <submittedName>
        <fullName evidence="3">DksA C4-type domain-containing protein</fullName>
    </submittedName>
</protein>
<dbReference type="Proteomes" id="UP000050741">
    <property type="component" value="Unassembled WGS sequence"/>
</dbReference>
<evidence type="ECO:0000256" key="1">
    <source>
        <dbReference type="SAM" id="MobiDB-lite"/>
    </source>
</evidence>